<evidence type="ECO:0000313" key="1">
    <source>
        <dbReference type="EMBL" id="WJZ87774.1"/>
    </source>
</evidence>
<name>A0ABY9BZ17_VITVI</name>
<dbReference type="InterPro" id="IPR038765">
    <property type="entry name" value="Papain-like_cys_pep_sf"/>
</dbReference>
<evidence type="ECO:0008006" key="3">
    <source>
        <dbReference type="Google" id="ProtNLM"/>
    </source>
</evidence>
<dbReference type="Gene3D" id="3.40.395.10">
    <property type="entry name" value="Adenoviral Proteinase, Chain A"/>
    <property type="match status" value="1"/>
</dbReference>
<accession>A0ABY9BZ17</accession>
<dbReference type="SUPFAM" id="SSF54001">
    <property type="entry name" value="Cysteine proteinases"/>
    <property type="match status" value="1"/>
</dbReference>
<keyword evidence="2" id="KW-1185">Reference proteome</keyword>
<dbReference type="EMBL" id="CP126652">
    <property type="protein sequence ID" value="WJZ87774.1"/>
    <property type="molecule type" value="Genomic_DNA"/>
</dbReference>
<reference evidence="1 2" key="1">
    <citation type="journal article" date="2023" name="Hortic Res">
        <title>The complete reference genome for grapevine (Vitis vinifera L.) genetics and breeding.</title>
        <authorList>
            <person name="Shi X."/>
            <person name="Cao S."/>
            <person name="Wang X."/>
            <person name="Huang S."/>
            <person name="Wang Y."/>
            <person name="Liu Z."/>
            <person name="Liu W."/>
            <person name="Leng X."/>
            <person name="Peng Y."/>
            <person name="Wang N."/>
            <person name="Wang Y."/>
            <person name="Ma Z."/>
            <person name="Xu X."/>
            <person name="Zhang F."/>
            <person name="Xue H."/>
            <person name="Zhong H."/>
            <person name="Wang Y."/>
            <person name="Zhang K."/>
            <person name="Velt A."/>
            <person name="Avia K."/>
            <person name="Holtgrawe D."/>
            <person name="Grimplet J."/>
            <person name="Matus J.T."/>
            <person name="Ware D."/>
            <person name="Wu X."/>
            <person name="Wang H."/>
            <person name="Liu C."/>
            <person name="Fang Y."/>
            <person name="Rustenholz C."/>
            <person name="Cheng Z."/>
            <person name="Xiao H."/>
            <person name="Zhou Y."/>
        </authorList>
    </citation>
    <scope>NUCLEOTIDE SEQUENCE [LARGE SCALE GENOMIC DNA]</scope>
    <source>
        <strain evidence="2">cv. Pinot noir / PN40024</strain>
        <tissue evidence="1">Leaf</tissue>
    </source>
</reference>
<gene>
    <name evidence="1" type="ORF">VitviT2T_007126</name>
</gene>
<organism evidence="1 2">
    <name type="scientific">Vitis vinifera</name>
    <name type="common">Grape</name>
    <dbReference type="NCBI Taxonomy" id="29760"/>
    <lineage>
        <taxon>Eukaryota</taxon>
        <taxon>Viridiplantae</taxon>
        <taxon>Streptophyta</taxon>
        <taxon>Embryophyta</taxon>
        <taxon>Tracheophyta</taxon>
        <taxon>Spermatophyta</taxon>
        <taxon>Magnoliopsida</taxon>
        <taxon>eudicotyledons</taxon>
        <taxon>Gunneridae</taxon>
        <taxon>Pentapetalae</taxon>
        <taxon>rosids</taxon>
        <taxon>Vitales</taxon>
        <taxon>Vitaceae</taxon>
        <taxon>Viteae</taxon>
        <taxon>Vitis</taxon>
    </lineage>
</organism>
<proteinExistence type="predicted"/>
<evidence type="ECO:0000313" key="2">
    <source>
        <dbReference type="Proteomes" id="UP001227230"/>
    </source>
</evidence>
<sequence length="121" mass="14193">MHDTILTKGNLGYFEGDGWIENDVVGAHCRLLQYEHELKTKLFLSSYIIEMVIHSQGKHLMKEAIIRRCEPHLYPMDIPYVNVNEVFLSVLIKNHWTLYVYDLSNKKIQLLHSRPGQVEEV</sequence>
<dbReference type="Proteomes" id="UP001227230">
    <property type="component" value="Chromosome 5"/>
</dbReference>
<protein>
    <recommendedName>
        <fullName evidence="3">Ubiquitin-like protease family profile domain-containing protein</fullName>
    </recommendedName>
</protein>